<organism evidence="1 2">
    <name type="scientific">Octopus sinensis</name>
    <name type="common">East Asian common octopus</name>
    <dbReference type="NCBI Taxonomy" id="2607531"/>
    <lineage>
        <taxon>Eukaryota</taxon>
        <taxon>Metazoa</taxon>
        <taxon>Spiralia</taxon>
        <taxon>Lophotrochozoa</taxon>
        <taxon>Mollusca</taxon>
        <taxon>Cephalopoda</taxon>
        <taxon>Coleoidea</taxon>
        <taxon>Octopodiformes</taxon>
        <taxon>Octopoda</taxon>
        <taxon>Incirrata</taxon>
        <taxon>Octopodidae</taxon>
        <taxon>Octopus</taxon>
    </lineage>
</organism>
<proteinExistence type="predicted"/>
<dbReference type="AlphaFoldDB" id="A0A6P7THZ4"/>
<accession>A0A6P7THZ4</accession>
<keyword evidence="1" id="KW-1185">Reference proteome</keyword>
<dbReference type="InterPro" id="IPR019034">
    <property type="entry name" value="UPF0390"/>
</dbReference>
<name>A0A6P7THZ4_9MOLL</name>
<sequence>MAQGSLKSKLKVPNMKNKQKHGVRKQSMKKQRGRYIQPKNAKVKENEKLKLFLEKEIKTNIENEVSSVAISNEAKKFHIVKLSKQAAGRIEKKRKQKGKK</sequence>
<gene>
    <name evidence="2" type="primary">LOC115222657</name>
</gene>
<evidence type="ECO:0000313" key="1">
    <source>
        <dbReference type="Proteomes" id="UP000515154"/>
    </source>
</evidence>
<dbReference type="RefSeq" id="XP_029648836.1">
    <property type="nucleotide sequence ID" value="XM_029792976.2"/>
</dbReference>
<reference evidence="2" key="1">
    <citation type="submission" date="2025-08" db="UniProtKB">
        <authorList>
            <consortium name="RefSeq"/>
        </authorList>
    </citation>
    <scope>IDENTIFICATION</scope>
</reference>
<protein>
    <submittedName>
        <fullName evidence="2">Uncharacterized protein LOC115222657</fullName>
    </submittedName>
</protein>
<dbReference type="KEGG" id="osn:115222657"/>
<dbReference type="Pfam" id="PF09495">
    <property type="entry name" value="DUF2462"/>
    <property type="match status" value="1"/>
</dbReference>
<evidence type="ECO:0000313" key="2">
    <source>
        <dbReference type="RefSeq" id="XP_029648836.1"/>
    </source>
</evidence>
<dbReference type="Proteomes" id="UP000515154">
    <property type="component" value="Linkage group LG20"/>
</dbReference>